<dbReference type="InterPro" id="IPR006048">
    <property type="entry name" value="A-amylase/branching_C"/>
</dbReference>
<evidence type="ECO:0000313" key="14">
    <source>
        <dbReference type="EMBL" id="PWD99317.1"/>
    </source>
</evidence>
<evidence type="ECO:0000256" key="5">
    <source>
        <dbReference type="ARBA" id="ARBA00022600"/>
    </source>
</evidence>
<comment type="subunit">
    <text evidence="10">Monomer.</text>
</comment>
<feature type="domain" description="Glycosyl hydrolase family 13 catalytic" evidence="13">
    <location>
        <begin position="204"/>
        <end position="565"/>
    </location>
</feature>
<keyword evidence="15" id="KW-1185">Reference proteome</keyword>
<dbReference type="InterPro" id="IPR006047">
    <property type="entry name" value="GH13_cat_dom"/>
</dbReference>
<dbReference type="EC" id="2.4.1.18" evidence="10"/>
<dbReference type="Gene3D" id="2.60.40.1180">
    <property type="entry name" value="Golgi alpha-mannosidase II"/>
    <property type="match status" value="1"/>
</dbReference>
<organism evidence="14 15">
    <name type="scientific">Marinilabilia rubra</name>
    <dbReference type="NCBI Taxonomy" id="2162893"/>
    <lineage>
        <taxon>Bacteria</taxon>
        <taxon>Pseudomonadati</taxon>
        <taxon>Bacteroidota</taxon>
        <taxon>Bacteroidia</taxon>
        <taxon>Marinilabiliales</taxon>
        <taxon>Marinilabiliaceae</taxon>
        <taxon>Marinilabilia</taxon>
    </lineage>
</organism>
<keyword evidence="9 10" id="KW-0119">Carbohydrate metabolism</keyword>
<dbReference type="InterPro" id="IPR006407">
    <property type="entry name" value="GlgB"/>
</dbReference>
<evidence type="ECO:0000259" key="13">
    <source>
        <dbReference type="SMART" id="SM00642"/>
    </source>
</evidence>
<sequence length="683" mass="79057">MAEKSKATGKNKKTASTSRKTAATKKKAATKATPKKAAKAPVSVKDRPAVWGVQDFITDFDIYLFREGKHFSLHKKLGAHIIEQDGVAGTFFAVWAPNAKLVSVIGNFNGWDRASHPLSKRNDDSGIWEGFIPGILKGEVYKYFLQSIFNNYSVEKADPVSAFNEHPPRTASVVWEHSHDWKDKQWMKKRKDFNSLESPMSVYEVHLESWRRSLEEDLRPLTYLELADQLTKYVKEMGYTHLELMPVTEYPFSGSWGYQVTGFFAPTSRFGTPDEFKQLVDILHQNDIGVIMDWVPSHFPGDQHGLHFFDGTYLYEHEDPRQGYHPDWSSYIFNYGRNEIRNFLISSAHSWMEYYHIDGLRVDAVASMLYLDYSRKDGEWIPNEHGGRENLHAIKFLRDFNESLYSSFPDIQTIAEESTAWPMVTKPVYTGGLGFGMKWNMGWMHDTLGYMTHDPVYRSYHHNQMTFSIMYAFNENFKLALSHDEVVHGKKSLINKMPGDDWQKFANLRVLFSYMYGHPGKKLHFMGMELGQWAEWNYESSLDWHLLDSDMHRAFHHFMKELNSIYRQYPALYEADFSPEGFEWLDANDSENSILGFMRYDKEKKQEVLVMANFTPEPRYNYRVGVPHDTHWSEIFNSDARQYGGSGMGNFGGVNANPVPYHEKDQSINILLPPLAVVMFAAE</sequence>
<dbReference type="SUPFAM" id="SSF81296">
    <property type="entry name" value="E set domains"/>
    <property type="match status" value="1"/>
</dbReference>
<dbReference type="NCBIfam" id="NF008967">
    <property type="entry name" value="PRK12313.1"/>
    <property type="match status" value="1"/>
</dbReference>
<dbReference type="CDD" id="cd11322">
    <property type="entry name" value="AmyAc_Glg_BE"/>
    <property type="match status" value="1"/>
</dbReference>
<feature type="active site" description="Nucleophile" evidence="10 11">
    <location>
        <position position="363"/>
    </location>
</feature>
<feature type="active site" description="Proton donor" evidence="10 11">
    <location>
        <position position="416"/>
    </location>
</feature>
<comment type="catalytic activity">
    <reaction evidence="1 10">
        <text>Transfers a segment of a (1-&gt;4)-alpha-D-glucan chain to a primary hydroxy group in a similar glucan chain.</text>
        <dbReference type="EC" id="2.4.1.18"/>
    </reaction>
</comment>
<dbReference type="GO" id="GO:0005829">
    <property type="term" value="C:cytosol"/>
    <property type="evidence" value="ECO:0007669"/>
    <property type="project" value="TreeGrafter"/>
</dbReference>
<dbReference type="EMBL" id="QEWP01000008">
    <property type="protein sequence ID" value="PWD99317.1"/>
    <property type="molecule type" value="Genomic_DNA"/>
</dbReference>
<dbReference type="Proteomes" id="UP000244956">
    <property type="component" value="Unassembled WGS sequence"/>
</dbReference>
<dbReference type="OrthoDB" id="9800174at2"/>
<dbReference type="InterPro" id="IPR014756">
    <property type="entry name" value="Ig_E-set"/>
</dbReference>
<dbReference type="Pfam" id="PF00128">
    <property type="entry name" value="Alpha-amylase"/>
    <property type="match status" value="1"/>
</dbReference>
<dbReference type="InterPro" id="IPR013780">
    <property type="entry name" value="Glyco_hydro_b"/>
</dbReference>
<dbReference type="UniPathway" id="UPA00164"/>
<dbReference type="CDD" id="cd02855">
    <property type="entry name" value="E_set_GBE_prok_N"/>
    <property type="match status" value="1"/>
</dbReference>
<dbReference type="NCBIfam" id="TIGR01515">
    <property type="entry name" value="branching_enzym"/>
    <property type="match status" value="1"/>
</dbReference>
<dbReference type="GO" id="GO:0005978">
    <property type="term" value="P:glycogen biosynthetic process"/>
    <property type="evidence" value="ECO:0007669"/>
    <property type="project" value="UniProtKB-UniRule"/>
</dbReference>
<dbReference type="InterPro" id="IPR004193">
    <property type="entry name" value="Glyco_hydro_13_N"/>
</dbReference>
<keyword evidence="5 10" id="KW-0321">Glycogen metabolism</keyword>
<keyword evidence="6 10" id="KW-0328">Glycosyltransferase</keyword>
<dbReference type="SUPFAM" id="SSF51011">
    <property type="entry name" value="Glycosyl hydrolase domain"/>
    <property type="match status" value="1"/>
</dbReference>
<feature type="region of interest" description="Disordered" evidence="12">
    <location>
        <begin position="1"/>
        <end position="40"/>
    </location>
</feature>
<dbReference type="InterPro" id="IPR044143">
    <property type="entry name" value="GlgB_N_E_set_prok"/>
</dbReference>
<evidence type="ECO:0000256" key="11">
    <source>
        <dbReference type="PIRSR" id="PIRSR000463-1"/>
    </source>
</evidence>
<comment type="caution">
    <text evidence="14">The sequence shown here is derived from an EMBL/GenBank/DDBJ whole genome shotgun (WGS) entry which is preliminary data.</text>
</comment>
<evidence type="ECO:0000256" key="9">
    <source>
        <dbReference type="ARBA" id="ARBA00023277"/>
    </source>
</evidence>
<dbReference type="Pfam" id="PF02806">
    <property type="entry name" value="Alpha-amylase_C"/>
    <property type="match status" value="1"/>
</dbReference>
<proteinExistence type="inferred from homology"/>
<reference evidence="14 15" key="1">
    <citation type="submission" date="2018-05" db="EMBL/GenBank/DDBJ databases">
        <title>Marinilabilia rubrum sp. nov., isolated from saltern sediment.</title>
        <authorList>
            <person name="Zhang R."/>
        </authorList>
    </citation>
    <scope>NUCLEOTIDE SEQUENCE [LARGE SCALE GENOMIC DNA]</scope>
    <source>
        <strain evidence="14 15">WTE16</strain>
    </source>
</reference>
<dbReference type="GO" id="GO:0043169">
    <property type="term" value="F:cation binding"/>
    <property type="evidence" value="ECO:0007669"/>
    <property type="project" value="InterPro"/>
</dbReference>
<accession>A0A2U2B8D0</accession>
<dbReference type="InterPro" id="IPR037439">
    <property type="entry name" value="Branching_enzy"/>
</dbReference>
<comment type="pathway">
    <text evidence="3 10">Glycan biosynthesis; glycogen biosynthesis.</text>
</comment>
<dbReference type="NCBIfam" id="NF003811">
    <property type="entry name" value="PRK05402.1"/>
    <property type="match status" value="1"/>
</dbReference>
<evidence type="ECO:0000256" key="10">
    <source>
        <dbReference type="HAMAP-Rule" id="MF_00685"/>
    </source>
</evidence>
<evidence type="ECO:0000256" key="1">
    <source>
        <dbReference type="ARBA" id="ARBA00000826"/>
    </source>
</evidence>
<comment type="function">
    <text evidence="2 10">Catalyzes the formation of the alpha-1,6-glucosidic linkages in glycogen by scission of a 1,4-alpha-linked oligosaccharide from growing alpha-1,4-glucan chains and the subsequent attachment of the oligosaccharide to the alpha-1,6 position.</text>
</comment>
<keyword evidence="7 10" id="KW-0808">Transferase</keyword>
<dbReference type="Gene3D" id="2.60.40.10">
    <property type="entry name" value="Immunoglobulins"/>
    <property type="match status" value="1"/>
</dbReference>
<evidence type="ECO:0000313" key="15">
    <source>
        <dbReference type="Proteomes" id="UP000244956"/>
    </source>
</evidence>
<evidence type="ECO:0000256" key="8">
    <source>
        <dbReference type="ARBA" id="ARBA00023056"/>
    </source>
</evidence>
<name>A0A2U2B8D0_9BACT</name>
<dbReference type="InterPro" id="IPR017853">
    <property type="entry name" value="GH"/>
</dbReference>
<evidence type="ECO:0000256" key="6">
    <source>
        <dbReference type="ARBA" id="ARBA00022676"/>
    </source>
</evidence>
<dbReference type="PIRSF" id="PIRSF000463">
    <property type="entry name" value="GlgB"/>
    <property type="match status" value="1"/>
</dbReference>
<evidence type="ECO:0000256" key="3">
    <source>
        <dbReference type="ARBA" id="ARBA00004964"/>
    </source>
</evidence>
<evidence type="ECO:0000256" key="12">
    <source>
        <dbReference type="SAM" id="MobiDB-lite"/>
    </source>
</evidence>
<feature type="compositionally biased region" description="Basic residues" evidence="12">
    <location>
        <begin position="22"/>
        <end position="38"/>
    </location>
</feature>
<dbReference type="Gene3D" id="3.20.20.80">
    <property type="entry name" value="Glycosidases"/>
    <property type="match status" value="1"/>
</dbReference>
<dbReference type="SUPFAM" id="SSF51445">
    <property type="entry name" value="(Trans)glycosidases"/>
    <property type="match status" value="1"/>
</dbReference>
<dbReference type="PANTHER" id="PTHR43651">
    <property type="entry name" value="1,4-ALPHA-GLUCAN-BRANCHING ENZYME"/>
    <property type="match status" value="1"/>
</dbReference>
<dbReference type="InterPro" id="IPR013783">
    <property type="entry name" value="Ig-like_fold"/>
</dbReference>
<dbReference type="Pfam" id="PF02922">
    <property type="entry name" value="CBM_48"/>
    <property type="match status" value="1"/>
</dbReference>
<dbReference type="FunFam" id="3.20.20.80:FF:000003">
    <property type="entry name" value="1,4-alpha-glucan branching enzyme GlgB"/>
    <property type="match status" value="1"/>
</dbReference>
<dbReference type="HAMAP" id="MF_00685">
    <property type="entry name" value="GlgB"/>
    <property type="match status" value="1"/>
</dbReference>
<dbReference type="RefSeq" id="WP_109264717.1">
    <property type="nucleotide sequence ID" value="NZ_QEWP01000008.1"/>
</dbReference>
<protein>
    <recommendedName>
        <fullName evidence="10">1,4-alpha-glucan branching enzyme GlgB</fullName>
        <ecNumber evidence="10">2.4.1.18</ecNumber>
    </recommendedName>
    <alternativeName>
        <fullName evidence="10">1,4-alpha-D-glucan:1,4-alpha-D-glucan 6-glucosyl-transferase</fullName>
    </alternativeName>
    <alternativeName>
        <fullName evidence="10">Alpha-(1-&gt;4)-glucan branching enzyme</fullName>
    </alternativeName>
    <alternativeName>
        <fullName evidence="10">Glycogen branching enzyme</fullName>
        <shortName evidence="10">BE</shortName>
    </alternativeName>
</protein>
<keyword evidence="8 10" id="KW-0320">Glycogen biosynthesis</keyword>
<dbReference type="GO" id="GO:0004553">
    <property type="term" value="F:hydrolase activity, hydrolyzing O-glycosyl compounds"/>
    <property type="evidence" value="ECO:0007669"/>
    <property type="project" value="InterPro"/>
</dbReference>
<evidence type="ECO:0000256" key="4">
    <source>
        <dbReference type="ARBA" id="ARBA00009000"/>
    </source>
</evidence>
<dbReference type="PANTHER" id="PTHR43651:SF3">
    <property type="entry name" value="1,4-ALPHA-GLUCAN-BRANCHING ENZYME"/>
    <property type="match status" value="1"/>
</dbReference>
<dbReference type="SMART" id="SM00642">
    <property type="entry name" value="Aamy"/>
    <property type="match status" value="1"/>
</dbReference>
<evidence type="ECO:0000256" key="7">
    <source>
        <dbReference type="ARBA" id="ARBA00022679"/>
    </source>
</evidence>
<gene>
    <name evidence="10" type="primary">glgB</name>
    <name evidence="14" type="ORF">DDZ16_11120</name>
</gene>
<dbReference type="GO" id="GO:0003844">
    <property type="term" value="F:1,4-alpha-glucan branching enzyme activity"/>
    <property type="evidence" value="ECO:0007669"/>
    <property type="project" value="UniProtKB-UniRule"/>
</dbReference>
<evidence type="ECO:0000256" key="2">
    <source>
        <dbReference type="ARBA" id="ARBA00002953"/>
    </source>
</evidence>
<comment type="similarity">
    <text evidence="4 10">Belongs to the glycosyl hydrolase 13 family. GlgB subfamily.</text>
</comment>
<dbReference type="FunFam" id="2.60.40.1180:FF:000002">
    <property type="entry name" value="1,4-alpha-glucan branching enzyme GlgB"/>
    <property type="match status" value="1"/>
</dbReference>
<dbReference type="AlphaFoldDB" id="A0A2U2B8D0"/>